<dbReference type="OrthoDB" id="10460104at2759"/>
<comment type="caution">
    <text evidence="1">The sequence shown here is derived from an EMBL/GenBank/DDBJ whole genome shotgun (WGS) entry which is preliminary data.</text>
</comment>
<accession>A0A8X6NT43</accession>
<evidence type="ECO:0000313" key="2">
    <source>
        <dbReference type="Proteomes" id="UP000887013"/>
    </source>
</evidence>
<sequence>MENTIKSTFSFYHGPNPFIAERKRYNVLGKKSGLSRSLFHNLISNRWNTSHLSEPGKMSKAKSLLNGNFFFLEAGHGGEVALRSPSGGPLEGDPHPRNFRPEAVLAIYYPSHF</sequence>
<dbReference type="EMBL" id="BMAW01107705">
    <property type="protein sequence ID" value="GFT30530.1"/>
    <property type="molecule type" value="Genomic_DNA"/>
</dbReference>
<protein>
    <submittedName>
        <fullName evidence="1">Uncharacterized protein</fullName>
    </submittedName>
</protein>
<name>A0A8X6NT43_NEPPI</name>
<reference evidence="1" key="1">
    <citation type="submission" date="2020-08" db="EMBL/GenBank/DDBJ databases">
        <title>Multicomponent nature underlies the extraordinary mechanical properties of spider dragline silk.</title>
        <authorList>
            <person name="Kono N."/>
            <person name="Nakamura H."/>
            <person name="Mori M."/>
            <person name="Yoshida Y."/>
            <person name="Ohtoshi R."/>
            <person name="Malay A.D."/>
            <person name="Moran D.A.P."/>
            <person name="Tomita M."/>
            <person name="Numata K."/>
            <person name="Arakawa K."/>
        </authorList>
    </citation>
    <scope>NUCLEOTIDE SEQUENCE</scope>
</reference>
<organism evidence="1 2">
    <name type="scientific">Nephila pilipes</name>
    <name type="common">Giant wood spider</name>
    <name type="synonym">Nephila maculata</name>
    <dbReference type="NCBI Taxonomy" id="299642"/>
    <lineage>
        <taxon>Eukaryota</taxon>
        <taxon>Metazoa</taxon>
        <taxon>Ecdysozoa</taxon>
        <taxon>Arthropoda</taxon>
        <taxon>Chelicerata</taxon>
        <taxon>Arachnida</taxon>
        <taxon>Araneae</taxon>
        <taxon>Araneomorphae</taxon>
        <taxon>Entelegynae</taxon>
        <taxon>Araneoidea</taxon>
        <taxon>Nephilidae</taxon>
        <taxon>Nephila</taxon>
    </lineage>
</organism>
<gene>
    <name evidence="1" type="ORF">NPIL_684311</name>
</gene>
<dbReference type="Proteomes" id="UP000887013">
    <property type="component" value="Unassembled WGS sequence"/>
</dbReference>
<evidence type="ECO:0000313" key="1">
    <source>
        <dbReference type="EMBL" id="GFT30530.1"/>
    </source>
</evidence>
<proteinExistence type="predicted"/>
<keyword evidence="2" id="KW-1185">Reference proteome</keyword>
<dbReference type="AlphaFoldDB" id="A0A8X6NT43"/>